<keyword evidence="2" id="KW-0723">Serine/threonine-protein kinase</keyword>
<reference evidence="2" key="1">
    <citation type="submission" date="2006-06" db="EMBL/GenBank/DDBJ databases">
        <title>Complete sequence of chromosome of Mycobacterium sp. MCS.</title>
        <authorList>
            <consortium name="US DOE Joint Genome Institute"/>
            <person name="Copeland A."/>
            <person name="Lucas S."/>
            <person name="Lapidus A."/>
            <person name="Barry K."/>
            <person name="Detter J.C."/>
            <person name="Glavina del Rio T."/>
            <person name="Hammon N."/>
            <person name="Israni S."/>
            <person name="Dalin E."/>
            <person name="Tice H."/>
            <person name="Pitluck S."/>
            <person name="Martinez M."/>
            <person name="Schmutz J."/>
            <person name="Larimer F."/>
            <person name="Land M."/>
            <person name="Hauser L."/>
            <person name="Kyrpides N."/>
            <person name="Kim E."/>
            <person name="Miller C.D."/>
            <person name="Hughes J.E."/>
            <person name="Anderson A.J."/>
            <person name="Sims R.C."/>
            <person name="Richardson P."/>
        </authorList>
    </citation>
    <scope>NUCLEOTIDE SEQUENCE [LARGE SCALE GENOMIC DNA]</scope>
    <source>
        <strain evidence="2">MCS</strain>
    </source>
</reference>
<feature type="domain" description="Histidine kinase/HSP90-like ATPase" evidence="1">
    <location>
        <begin position="58"/>
        <end position="108"/>
    </location>
</feature>
<evidence type="ECO:0000259" key="1">
    <source>
        <dbReference type="Pfam" id="PF13581"/>
    </source>
</evidence>
<dbReference type="Gene3D" id="3.30.565.10">
    <property type="entry name" value="Histidine kinase-like ATPase, C-terminal domain"/>
    <property type="match status" value="1"/>
</dbReference>
<accession>A0A5Q5BGP4</accession>
<keyword evidence="2" id="KW-0808">Transferase</keyword>
<proteinExistence type="predicted"/>
<sequence>MKYAVTRTYLRLPPAPMASRRTGWGSLASILPGGQMAEVENQRNGQANADRSVELRVAATLENLAVLRTLVAAVGTFEDLDFDAVSDLRLAVDEACTRLIRSAVPHSTLVVVVHPNDSEVVVDASTTCQNTDILAPGSFSWHVLSSLTDEVRTFSNGHAPGDGQVFGISMTTRRASSLR</sequence>
<gene>
    <name evidence="2" type="ordered locus">Mmcs_1280</name>
</gene>
<dbReference type="KEGG" id="mmc:Mmcs_1280"/>
<dbReference type="InterPro" id="IPR036890">
    <property type="entry name" value="HATPase_C_sf"/>
</dbReference>
<dbReference type="EMBL" id="CP000384">
    <property type="protein sequence ID" value="ABG07392.1"/>
    <property type="molecule type" value="Genomic_DNA"/>
</dbReference>
<keyword evidence="2" id="KW-0418">Kinase</keyword>
<dbReference type="GO" id="GO:0004674">
    <property type="term" value="F:protein serine/threonine kinase activity"/>
    <property type="evidence" value="ECO:0007669"/>
    <property type="project" value="UniProtKB-KW"/>
</dbReference>
<organism evidence="2">
    <name type="scientific">Mycobacterium sp. (strain MCS)</name>
    <dbReference type="NCBI Taxonomy" id="164756"/>
    <lineage>
        <taxon>Bacteria</taxon>
        <taxon>Bacillati</taxon>
        <taxon>Actinomycetota</taxon>
        <taxon>Actinomycetes</taxon>
        <taxon>Mycobacteriales</taxon>
        <taxon>Mycobacteriaceae</taxon>
        <taxon>Mycobacterium</taxon>
    </lineage>
</organism>
<dbReference type="Pfam" id="PF13581">
    <property type="entry name" value="HATPase_c_2"/>
    <property type="match status" value="1"/>
</dbReference>
<dbReference type="AlphaFoldDB" id="A0A5Q5BGP4"/>
<name>A0A5Q5BGP4_MYCSS</name>
<evidence type="ECO:0000313" key="2">
    <source>
        <dbReference type="EMBL" id="ABG07392.1"/>
    </source>
</evidence>
<protein>
    <submittedName>
        <fullName evidence="2">Putative anti-sigma regulatory factor, serine/threonine protein kinase</fullName>
    </submittedName>
</protein>
<dbReference type="InterPro" id="IPR003594">
    <property type="entry name" value="HATPase_dom"/>
</dbReference>